<evidence type="ECO:0000259" key="5">
    <source>
        <dbReference type="Pfam" id="PF00732"/>
    </source>
</evidence>
<evidence type="ECO:0000256" key="2">
    <source>
        <dbReference type="ARBA" id="ARBA00022630"/>
    </source>
</evidence>
<gene>
    <name evidence="7" type="ORF">AFUS01_LOCUS7162</name>
</gene>
<keyword evidence="3" id="KW-0274">FAD</keyword>
<evidence type="ECO:0000259" key="6">
    <source>
        <dbReference type="Pfam" id="PF05199"/>
    </source>
</evidence>
<dbReference type="Pfam" id="PF05199">
    <property type="entry name" value="GMC_oxred_C"/>
    <property type="match status" value="1"/>
</dbReference>
<feature type="domain" description="Glucose-methanol-choline oxidoreductase C-terminal" evidence="6">
    <location>
        <begin position="271"/>
        <end position="322"/>
    </location>
</feature>
<dbReference type="PANTHER" id="PTHR11552">
    <property type="entry name" value="GLUCOSE-METHANOL-CHOLINE GMC OXIDOREDUCTASE"/>
    <property type="match status" value="1"/>
</dbReference>
<dbReference type="GO" id="GO:0050660">
    <property type="term" value="F:flavin adenine dinucleotide binding"/>
    <property type="evidence" value="ECO:0007669"/>
    <property type="project" value="InterPro"/>
</dbReference>
<accession>A0A8J2NTH9</accession>
<dbReference type="GO" id="GO:0016614">
    <property type="term" value="F:oxidoreductase activity, acting on CH-OH group of donors"/>
    <property type="evidence" value="ECO:0007669"/>
    <property type="project" value="InterPro"/>
</dbReference>
<evidence type="ECO:0000256" key="1">
    <source>
        <dbReference type="ARBA" id="ARBA00001974"/>
    </source>
</evidence>
<feature type="domain" description="Glucose-methanol-choline oxidoreductase N-terminal" evidence="5">
    <location>
        <begin position="62"/>
        <end position="160"/>
    </location>
</feature>
<evidence type="ECO:0008006" key="9">
    <source>
        <dbReference type="Google" id="ProtNLM"/>
    </source>
</evidence>
<evidence type="ECO:0000313" key="8">
    <source>
        <dbReference type="Proteomes" id="UP000708208"/>
    </source>
</evidence>
<dbReference type="InterPro" id="IPR012132">
    <property type="entry name" value="GMC_OxRdtase"/>
</dbReference>
<sequence length="337" mass="37243">MDFISLALHYLISVIGGASLENLFTQFYSTEESIPVVPVHVSSGHEGLKYHLDIYDFIIDEFHGHYGPLHVETGKDIPLQKEWLAAGAEMGLMLKNPNGFQNEGVFPIDTSTFRGTSISTYWAYLYPVLERPNLRVVTYAHVQKIILDDENKAVAVRAGAYSTVGFETGGLLTSSLATNQNKPDIFLAYHAVTADPTLAISFEKQYGLKPGIMQKYLAAEDRKDSFFADVVLAKPKSTGEIKLTNASPNDPPLIDPNFLNHTDDVKVILEGTWRMGAGPEDPRAVVDSQLRVLGTTGLRVIDSSIMPEITTTSTMSPTIMIAEKGAQMILDYWNNHY</sequence>
<evidence type="ECO:0000256" key="3">
    <source>
        <dbReference type="ARBA" id="ARBA00022827"/>
    </source>
</evidence>
<dbReference type="OrthoDB" id="269227at2759"/>
<feature type="signal peptide" evidence="4">
    <location>
        <begin position="1"/>
        <end position="17"/>
    </location>
</feature>
<evidence type="ECO:0000313" key="7">
    <source>
        <dbReference type="EMBL" id="CAG7717722.1"/>
    </source>
</evidence>
<dbReference type="InterPro" id="IPR000172">
    <property type="entry name" value="GMC_OxRdtase_N"/>
</dbReference>
<protein>
    <recommendedName>
        <fullName evidence="9">Glucose-methanol-choline oxidoreductase C-terminal domain-containing protein</fullName>
    </recommendedName>
</protein>
<comment type="cofactor">
    <cofactor evidence="1">
        <name>FAD</name>
        <dbReference type="ChEBI" id="CHEBI:57692"/>
    </cofactor>
</comment>
<keyword evidence="2" id="KW-0285">Flavoprotein</keyword>
<dbReference type="Proteomes" id="UP000708208">
    <property type="component" value="Unassembled WGS sequence"/>
</dbReference>
<keyword evidence="4" id="KW-0732">Signal</keyword>
<name>A0A8J2NTH9_9HEXA</name>
<evidence type="ECO:0000256" key="4">
    <source>
        <dbReference type="SAM" id="SignalP"/>
    </source>
</evidence>
<organism evidence="7 8">
    <name type="scientific">Allacma fusca</name>
    <dbReference type="NCBI Taxonomy" id="39272"/>
    <lineage>
        <taxon>Eukaryota</taxon>
        <taxon>Metazoa</taxon>
        <taxon>Ecdysozoa</taxon>
        <taxon>Arthropoda</taxon>
        <taxon>Hexapoda</taxon>
        <taxon>Collembola</taxon>
        <taxon>Symphypleona</taxon>
        <taxon>Sminthuridae</taxon>
        <taxon>Allacma</taxon>
    </lineage>
</organism>
<dbReference type="AlphaFoldDB" id="A0A8J2NTH9"/>
<dbReference type="EMBL" id="CAJVCH010048094">
    <property type="protein sequence ID" value="CAG7717722.1"/>
    <property type="molecule type" value="Genomic_DNA"/>
</dbReference>
<dbReference type="InterPro" id="IPR007867">
    <property type="entry name" value="GMC_OxRtase_C"/>
</dbReference>
<feature type="chain" id="PRO_5035231509" description="Glucose-methanol-choline oxidoreductase C-terminal domain-containing protein" evidence="4">
    <location>
        <begin position="18"/>
        <end position="337"/>
    </location>
</feature>
<dbReference type="Pfam" id="PF00732">
    <property type="entry name" value="GMC_oxred_N"/>
    <property type="match status" value="1"/>
</dbReference>
<dbReference type="PANTHER" id="PTHR11552:SF147">
    <property type="entry name" value="CHOLINE DEHYDROGENASE, MITOCHONDRIAL"/>
    <property type="match status" value="1"/>
</dbReference>
<reference evidence="7" key="1">
    <citation type="submission" date="2021-06" db="EMBL/GenBank/DDBJ databases">
        <authorList>
            <person name="Hodson N. C."/>
            <person name="Mongue J. A."/>
            <person name="Jaron S. K."/>
        </authorList>
    </citation>
    <scope>NUCLEOTIDE SEQUENCE</scope>
</reference>
<proteinExistence type="predicted"/>
<keyword evidence="8" id="KW-1185">Reference proteome</keyword>
<comment type="caution">
    <text evidence="7">The sequence shown here is derived from an EMBL/GenBank/DDBJ whole genome shotgun (WGS) entry which is preliminary data.</text>
</comment>